<feature type="repeat" description="RCC1" evidence="15">
    <location>
        <begin position="1914"/>
        <end position="1965"/>
    </location>
</feature>
<comment type="caution">
    <text evidence="23">The sequence shown here is derived from an EMBL/GenBank/DDBJ whole genome shotgun (WGS) entry which is preliminary data.</text>
</comment>
<dbReference type="InterPro" id="IPR008979">
    <property type="entry name" value="Galactose-bd-like_sf"/>
</dbReference>
<dbReference type="SMART" id="SM00291">
    <property type="entry name" value="ZnF_ZZ"/>
    <property type="match status" value="1"/>
</dbReference>
<proteinExistence type="predicted"/>
<feature type="repeat" description="RCC1" evidence="15">
    <location>
        <begin position="2842"/>
        <end position="2893"/>
    </location>
</feature>
<feature type="compositionally biased region" description="Basic and acidic residues" evidence="16">
    <location>
        <begin position="388"/>
        <end position="413"/>
    </location>
</feature>
<dbReference type="InterPro" id="IPR043145">
    <property type="entry name" value="Znf_ZZ_sf"/>
</dbReference>
<dbReference type="SUPFAM" id="SSF49785">
    <property type="entry name" value="Galactose-binding domain-like"/>
    <property type="match status" value="1"/>
</dbReference>
<dbReference type="SUPFAM" id="SSF57850">
    <property type="entry name" value="RING/U-box"/>
    <property type="match status" value="1"/>
</dbReference>
<keyword evidence="6" id="KW-0597">Phosphoprotein</keyword>
<dbReference type="FunFam" id="2.30.30.40:FF:000074">
    <property type="entry name" value="E3 ubiquitin-protein ligase HERC2 isoform X1"/>
    <property type="match status" value="1"/>
</dbReference>
<evidence type="ECO:0000256" key="10">
    <source>
        <dbReference type="ARBA" id="ARBA00022771"/>
    </source>
</evidence>
<keyword evidence="10 14" id="KW-0863">Zinc-finger</keyword>
<dbReference type="InterPro" id="IPR021097">
    <property type="entry name" value="CPH_domain"/>
</dbReference>
<dbReference type="GO" id="GO:0061630">
    <property type="term" value="F:ubiquitin protein ligase activity"/>
    <property type="evidence" value="ECO:0007669"/>
    <property type="project" value="UniProtKB-EC"/>
</dbReference>
<feature type="domain" description="MIB/HERC2" evidence="22">
    <location>
        <begin position="681"/>
        <end position="754"/>
    </location>
</feature>
<dbReference type="InterPro" id="IPR035983">
    <property type="entry name" value="Hect_E3_ubiquitin_ligase"/>
</dbReference>
<evidence type="ECO:0000256" key="11">
    <source>
        <dbReference type="ARBA" id="ARBA00022786"/>
    </source>
</evidence>
<evidence type="ECO:0000313" key="23">
    <source>
        <dbReference type="EMBL" id="KAL0275984.1"/>
    </source>
</evidence>
<dbReference type="CDD" id="cd08664">
    <property type="entry name" value="APC10-HERC2"/>
    <property type="match status" value="1"/>
</dbReference>
<dbReference type="FunFam" id="3.30.2410.10:FF:000006">
    <property type="entry name" value="probable E3 ubiquitin-protein ligase HERC1 isoform X2"/>
    <property type="match status" value="1"/>
</dbReference>
<dbReference type="InterPro" id="IPR014722">
    <property type="entry name" value="Rib_uL2_dom2"/>
</dbReference>
<dbReference type="PROSITE" id="PS50012">
    <property type="entry name" value="RCC1_3"/>
    <property type="match status" value="14"/>
</dbReference>
<dbReference type="Gene3D" id="2.30.30.30">
    <property type="match status" value="1"/>
</dbReference>
<comment type="pathway">
    <text evidence="3">Protein modification; protein ubiquitination.</text>
</comment>
<evidence type="ECO:0000259" key="18">
    <source>
        <dbReference type="PROSITE" id="PS50135"/>
    </source>
</evidence>
<evidence type="ECO:0000256" key="5">
    <source>
        <dbReference type="ARBA" id="ARBA00022490"/>
    </source>
</evidence>
<keyword evidence="11 13" id="KW-0833">Ubl conjugation pathway</keyword>
<dbReference type="EMBL" id="JARGDH010000002">
    <property type="protein sequence ID" value="KAL0275985.1"/>
    <property type="molecule type" value="Genomic_DNA"/>
</dbReference>
<evidence type="ECO:0000256" key="4">
    <source>
        <dbReference type="ARBA" id="ARBA00012485"/>
    </source>
</evidence>
<dbReference type="GO" id="GO:0005737">
    <property type="term" value="C:cytoplasm"/>
    <property type="evidence" value="ECO:0007669"/>
    <property type="project" value="UniProtKB-SubCell"/>
</dbReference>
<dbReference type="PROSITE" id="PS00626">
    <property type="entry name" value="RCC1_2"/>
    <property type="match status" value="1"/>
</dbReference>
<dbReference type="InterPro" id="IPR000408">
    <property type="entry name" value="Reg_chr_condens"/>
</dbReference>
<dbReference type="PROSITE" id="PS50255">
    <property type="entry name" value="CYTOCHROME_B5_2"/>
    <property type="match status" value="1"/>
</dbReference>
<feature type="repeat" description="RCC1" evidence="15">
    <location>
        <begin position="1756"/>
        <end position="1807"/>
    </location>
</feature>
<reference evidence="23" key="1">
    <citation type="journal article" date="2024" name="Gigascience">
        <title>Chromosome-level genome of the poultry shaft louse Menopon gallinae provides insight into the host-switching and adaptive evolution of parasitic lice.</title>
        <authorList>
            <person name="Xu Y."/>
            <person name="Ma L."/>
            <person name="Liu S."/>
            <person name="Liang Y."/>
            <person name="Liu Q."/>
            <person name="He Z."/>
            <person name="Tian L."/>
            <person name="Duan Y."/>
            <person name="Cai W."/>
            <person name="Li H."/>
            <person name="Song F."/>
        </authorList>
    </citation>
    <scope>NUCLEOTIDE SEQUENCE</scope>
    <source>
        <strain evidence="23">Cailab_2023a</strain>
    </source>
</reference>
<feature type="repeat" description="RCC1" evidence="15">
    <location>
        <begin position="2072"/>
        <end position="2123"/>
    </location>
</feature>
<dbReference type="InterPro" id="IPR058923">
    <property type="entry name" value="RCC1-like_dom"/>
</dbReference>
<feature type="compositionally biased region" description="Polar residues" evidence="16">
    <location>
        <begin position="175"/>
        <end position="185"/>
    </location>
</feature>
<dbReference type="SMART" id="SM00119">
    <property type="entry name" value="HECTc"/>
    <property type="match status" value="1"/>
</dbReference>
<dbReference type="SMART" id="SM01337">
    <property type="entry name" value="APC10"/>
    <property type="match status" value="1"/>
</dbReference>
<evidence type="ECO:0000256" key="7">
    <source>
        <dbReference type="ARBA" id="ARBA00022679"/>
    </source>
</evidence>
<evidence type="ECO:0000259" key="22">
    <source>
        <dbReference type="PROSITE" id="PS51416"/>
    </source>
</evidence>
<dbReference type="PROSITE" id="PS51416">
    <property type="entry name" value="MIB_HERC2"/>
    <property type="match status" value="1"/>
</dbReference>
<gene>
    <name evidence="23" type="ORF">PYX00_003673</name>
</gene>
<feature type="repeat" description="RCC1" evidence="15">
    <location>
        <begin position="1862"/>
        <end position="1913"/>
    </location>
</feature>
<dbReference type="GO" id="GO:0008270">
    <property type="term" value="F:zinc ion binding"/>
    <property type="evidence" value="ECO:0007669"/>
    <property type="project" value="UniProtKB-KW"/>
</dbReference>
<keyword evidence="7" id="KW-0808">Transferase</keyword>
<evidence type="ECO:0000259" key="19">
    <source>
        <dbReference type="PROSITE" id="PS50237"/>
    </source>
</evidence>
<dbReference type="SUPFAM" id="SSF56204">
    <property type="entry name" value="Hect, E3 ligase catalytic domain"/>
    <property type="match status" value="1"/>
</dbReference>
<feature type="domain" description="HECT" evidence="19">
    <location>
        <begin position="3230"/>
        <end position="3569"/>
    </location>
</feature>
<evidence type="ECO:0000259" key="20">
    <source>
        <dbReference type="PROSITE" id="PS50255"/>
    </source>
</evidence>
<feature type="repeat" description="RCC1" evidence="15">
    <location>
        <begin position="3052"/>
        <end position="3103"/>
    </location>
</feature>
<dbReference type="Gene3D" id="3.10.120.10">
    <property type="entry name" value="Cytochrome b5-like heme/steroid binding domain"/>
    <property type="match status" value="1"/>
</dbReference>
<dbReference type="Pfam" id="PF03256">
    <property type="entry name" value="ANAPC10"/>
    <property type="match status" value="1"/>
</dbReference>
<dbReference type="PANTHER" id="PTHR22872:SF2">
    <property type="entry name" value="INHIBITOR OF BRUTON TYROSINE KINASE"/>
    <property type="match status" value="1"/>
</dbReference>
<evidence type="ECO:0000256" key="8">
    <source>
        <dbReference type="ARBA" id="ARBA00022723"/>
    </source>
</evidence>
<evidence type="ECO:0000256" key="15">
    <source>
        <dbReference type="PROSITE-ProRule" id="PRU00235"/>
    </source>
</evidence>
<dbReference type="CDD" id="cd00078">
    <property type="entry name" value="HECTc"/>
    <property type="match status" value="1"/>
</dbReference>
<dbReference type="CDD" id="cd14402">
    <property type="entry name" value="UBA_HERC2"/>
    <property type="match status" value="1"/>
</dbReference>
<dbReference type="Gene3D" id="2.130.10.30">
    <property type="entry name" value="Regulator of chromosome condensation 1/beta-lactamase-inhibitor protein II"/>
    <property type="match status" value="2"/>
</dbReference>
<dbReference type="GO" id="GO:0009966">
    <property type="term" value="P:regulation of signal transduction"/>
    <property type="evidence" value="ECO:0007669"/>
    <property type="project" value="UniProtKB-ARBA"/>
</dbReference>
<feature type="region of interest" description="Disordered" evidence="16">
    <location>
        <begin position="3582"/>
        <end position="3602"/>
    </location>
</feature>
<feature type="repeat" description="RCC1" evidence="15">
    <location>
        <begin position="2894"/>
        <end position="2945"/>
    </location>
</feature>
<dbReference type="InterPro" id="IPR000433">
    <property type="entry name" value="Znf_ZZ"/>
</dbReference>
<feature type="domain" description="Cytochrome b5 heme-binding" evidence="20">
    <location>
        <begin position="21"/>
        <end position="97"/>
    </location>
</feature>
<evidence type="ECO:0000256" key="1">
    <source>
        <dbReference type="ARBA" id="ARBA00000885"/>
    </source>
</evidence>
<feature type="repeat" description="RCC1" evidence="15">
    <location>
        <begin position="2020"/>
        <end position="2071"/>
    </location>
</feature>
<keyword evidence="5" id="KW-0963">Cytoplasm</keyword>
<organism evidence="23">
    <name type="scientific">Menopon gallinae</name>
    <name type="common">poultry shaft louse</name>
    <dbReference type="NCBI Taxonomy" id="328185"/>
    <lineage>
        <taxon>Eukaryota</taxon>
        <taxon>Metazoa</taxon>
        <taxon>Ecdysozoa</taxon>
        <taxon>Arthropoda</taxon>
        <taxon>Hexapoda</taxon>
        <taxon>Insecta</taxon>
        <taxon>Pterygota</taxon>
        <taxon>Neoptera</taxon>
        <taxon>Paraneoptera</taxon>
        <taxon>Psocodea</taxon>
        <taxon>Troctomorpha</taxon>
        <taxon>Phthiraptera</taxon>
        <taxon>Amblycera</taxon>
        <taxon>Menoponidae</taxon>
        <taxon>Menopon</taxon>
    </lineage>
</organism>
<dbReference type="Gene3D" id="2.30.30.40">
    <property type="entry name" value="SH3 Domains"/>
    <property type="match status" value="1"/>
</dbReference>
<dbReference type="EMBL" id="JARGDH010000002">
    <property type="protein sequence ID" value="KAL0275984.1"/>
    <property type="molecule type" value="Genomic_DNA"/>
</dbReference>
<feature type="region of interest" description="Disordered" evidence="16">
    <location>
        <begin position="745"/>
        <end position="780"/>
    </location>
</feature>
<evidence type="ECO:0000256" key="6">
    <source>
        <dbReference type="ARBA" id="ARBA00022553"/>
    </source>
</evidence>
<feature type="repeat" description="RCC1" evidence="15">
    <location>
        <begin position="2788"/>
        <end position="2841"/>
    </location>
</feature>
<dbReference type="EC" id="2.3.2.26" evidence="4"/>
<feature type="repeat" description="RCC1" evidence="15">
    <location>
        <begin position="3000"/>
        <end position="3051"/>
    </location>
</feature>
<dbReference type="FunFam" id="2.130.10.30:FF:000003">
    <property type="entry name" value="E3 ubiquitin-protein ligase HERC2 isoform X1"/>
    <property type="match status" value="1"/>
</dbReference>
<dbReference type="InterPro" id="IPR036400">
    <property type="entry name" value="Cyt_B5-like_heme/steroid_sf"/>
</dbReference>
<feature type="domain" description="DOC" evidence="21">
    <location>
        <begin position="1561"/>
        <end position="1738"/>
    </location>
</feature>
<evidence type="ECO:0000256" key="2">
    <source>
        <dbReference type="ARBA" id="ARBA00004496"/>
    </source>
</evidence>
<feature type="repeat" description="RCC1" evidence="15">
    <location>
        <begin position="1808"/>
        <end position="1861"/>
    </location>
</feature>
<dbReference type="Pfam" id="PF00569">
    <property type="entry name" value="ZZ"/>
    <property type="match status" value="1"/>
</dbReference>
<dbReference type="Gene3D" id="3.30.60.90">
    <property type="match status" value="1"/>
</dbReference>
<accession>A0AAW2I1C0</accession>
<keyword evidence="12" id="KW-0862">Zinc</keyword>
<feature type="region of interest" description="Disordered" evidence="16">
    <location>
        <begin position="2150"/>
        <end position="2170"/>
    </location>
</feature>
<evidence type="ECO:0000256" key="16">
    <source>
        <dbReference type="SAM" id="MobiDB-lite"/>
    </source>
</evidence>
<dbReference type="Gene3D" id="3.30.2160.10">
    <property type="entry name" value="Hect, E3 ligase catalytic domain"/>
    <property type="match status" value="1"/>
</dbReference>
<dbReference type="Pfam" id="PF11515">
    <property type="entry name" value="Cul7"/>
    <property type="match status" value="1"/>
</dbReference>
<dbReference type="PANTHER" id="PTHR22872">
    <property type="entry name" value="BTK-BINDING PROTEIN-RELATED"/>
    <property type="match status" value="1"/>
</dbReference>
<sequence length="3602" mass="397113">MAWSFRCPKNFRSPALTPEDLMVVRECDLYNHNHDGGLWIVINGKVYDVQDFKSQKSCNSDMLECYAGKDATQAFFSVNHSLTARDMMNSYLVGSYLEENNPDIDREIIRSPLMDAERTLGYLLGLHAYWLTKGTCLQPAEEEAKLWLNSPFLQGGLHILQPPNPFEEEKGEVRSATSTAGNTPTEEPKEKIGSAKIDFITPFLQSIADFRMSDPQISAFFKVVERYCKQQHFMTHVDFSVEHPVEEVGRLLTAVLIKHLYLGTIVLHIVEKELKNEALDELPKQFCDVIKTVHNAKWNLIKIRQEKNCSYKEVCTPIMDRCRFLLHDVRAATSHELNALRRLHLLYTMPRWKRTVKELVAEIRATKYNPAGKPEDIVNTSIQNQTGDKGETKKKNKSADSEVSDVDKDVHSEEEVENENSLAEEHTNEQKVAPQTETQFVMNLLLSTEKSRPISQNEESSAVAQSIVEFITQEDCPNVEVLRKAMYCQIERAELRLKGLRMISELLNKNHLIMSAKYSLLSGWLGISHKKPIMLLKSQHCLDNIQLVTPYYKMQVTLAQANVSLWAVESLRQFIMFSDVSRKSCGGNEKLALKEPVFGWTKRSPWSRFVLALIAMLTRSYKGNEISLVINSGILSLLQTLLRQIVQKPMLDHKKEEKLKEEYAIYEDTAEKVKASSSTMTGPELASRLKIGTRVTRGADWKWGDQDGPPNGVGRVVGELGADGWIRVQWDNGSTNSYRMGKEGKYDLKLLEPPTPVDTDSETEEDSVTQTDSDSSEKKPNKILKQAAINLLVNLSLCCGTEADKVQPSTTRLISGLIRHIIYHGNKGSDYSNQTVLLSRLQQSEWANLGLARSIAVSKAMCAAFATPAWLNLLLALAGKQDHTLSVSLPLQILSLRMLRAVLPSWTADVPSKIQLLDKLFHLMGYTVLTCQNDITLQHDQKTVKPRVTLTASHSSTVAEECVLLLRTLHTTSGWDHCLNQFLSAKLSLAGELLNNGALLSIQENENEMETSINLHAGVLGALSMVGGVDNRPRIGGFVSTDVNDAKGTICRISRKGKLVVEFEESSTVKKLSLPHCKPFTPVPFNLDGIPLTETVLETWANLLSFTMSCINGHRQARSMPGFVNVSLLRSQQHQLAAMKACHQLFQHQRILRKVLKQPATGTVMSLDVLNEGEDSESASEQLLIQKLMIKATQPSPLKAIFTKEELEAASLNISQYLASEVMSKVNWESEAATPASECWSLASPSNKLQNFKKKARTPTPPLTPLVEQITEMGFSRKGVEFAIRALSANDVEPSAESLVAWLLENPYVPLSTSDTISSFDGLSDTDSISEEMDEGNASYNERTVASPAFNRRSDFLSNDEYAMYVRDNIALGMMVRCCKTYEEVHEGDVGRVLKIDREELHDLNVRVDWQRKGSSYWVRFIHIELIGFSLSAPPFPAIKVGDKVKVKSSVLVPCYKWGSVDRNSVGVVTSISNMYRDLRVDFPEQSNWTGMISEMEVVPSCHEGIHCYGCQMYPLIGPRFKCKACENFNYCENCFYTKKNHRHGFNRIAEPGSAAVFAGKPGRYAKSVDHAAAIDNTCLIDDWSRCIKSLTVSSRENSAMHLVDGSELYWESNGRAGKHWIRLEIQPDILIKSLKILVDPLDNTYMPSLIVVYGGDSFTSLVEFATINVRITDTLVTLLSDVQLYFPCIEIAIKKCWDLGTNCKIHALYITGKKRTGHDDLPANVSFLASDYEEEPKTVVVERVTYPEVWSDSQTKVFVWGLNDKDQLGGLKGSKVKVPVYSEALTALKPIHIAGGSKSLFIVSCDGKLYACGEGTNGRLGLGHSNNVSVPCQLTSLNQYVIKKVAVQSGGKHAMALTLDGKVFSWGEGEDGKLGHGNRLSLDRPRMIETLRSKRIRDIACGSSHSAAISSNGELYTWGLGEYGRLGHGDNLTQLRPKLVKALLGHHIVQVACGSRDAQTLALSDEGMVFSWGDGDFGKLGRGGSGGCDVPHNIERLNGLGVCMIECGAQFSLALTKFGQVWTWGKGDYFRLGHGSDQHVRKPTLVEGLNGKKIVHVAVGALHCLCVTDQGQVYAWGDNDHGQQGNGTTVVNRKPALVHNLEGMKINRVACGSSHSVAWTTFDTYTPNMTEPVLFGALRDPLGALCLSGGESSGDDEQSQPGTSSSSVKSRSSLSQIVLSLESNVAKQQALQHILVALQILNARDCLVSALSSHSSNVIGSPRGTLKCSPDTPADDVDNNPLLQIAQGGGEALAVSDAMVTSSRVSPESEIENPMAMLPSMTSSASLSSKSSKLSASAMSVIAATVTSQAQVVGAAETADPSLPLLDDFTCLLMQDDARVLVDFLKLAVAGRAGPNAKETIANVLIAMGASCSTISDMLLELCITELEDVAMNRNALQMKPQPVVQESSHPYVDDVSLTGHVKIPGAEGLHVEFDRQCSTELRHDPLTIMDGTGKTVAVKSGREWSDWSSELLIKGDELRWKFTTDGSINGWGWRFTVYPIMETRVSNEMGSDRAILSQPSIELAMCLLDSRLSLSSDKNLITRLAAALAACAQLSTLVASQRMWALQGLRRLMTSGLNKMISISSLDSEKCDSALSSLLKGLPQALLRQYEYEDPLVKSGKHLMHSSFFKALVALACDLGLDSLPCSSENHKWSWFRRYCIASRVANALISRENLPQVFCLEVKKKIIEMVPDDEVVSRDHEDHDSFKGEHDQQLLLWLNRKPEDWTLTWGGSGTIYGWGHNHRGQLGGVEGPKVKIPTPCEALSALRPVQLVGGEQTLLAVTSDGKVYATGYGAGGRLGLGGADTVLTPTLLESIQHIFIKKVAVNSGGKHCLALSAEGKVYSWGEGDEGKLGHGNKNACNHPQLIEALQGIEIIDIACGGAHSAAITINGEVYTWGKGRYGRLGHGDSEEQLKPKLVETLVGYRVVDIACGSGDAQTLCITDDDNVWSWGDGDYGKLGRGGSDGCKIPMKIESLAGLGVIKVECGSQFSVALTRSGSVYTWGKGDYHRLGHGTDEHVRHPRKIAALQGKKIICIATGSLHCVACSDQGEVFTWGDNDEGQLGDGSTNAIQRPRLVVTLQGKKINRVACGSAHTLAWSTNKSTSASRLPVDAPLEYDLVREIPLTTLRNRLVLLHHFSELISPSVAMFPMEGEGSLDQLRGILVYSFKEATFRKVIQATMVRDKQHGPVIELNRIQVKRSRSKGGLAGPDGMKSVFGQMVNKMSLLNQESLFLPHRVWKVKFVGESVDDCGGGYSESIAEMCDELQNGSLPLLIVTPNGRDDTGTNRDCFLLNPNAKTPHHLQMFKFLGILMGIAIRTGSPLSLNLAEPVWKQLAGMNLTPADLTEVDRDYVPGLLCIRDMDPSEKVFQTLEMPFSTPSASGVEVPLSTRYRHVTLENRQEYVRLALNYRLHEFDKQVAAVREGMAKVVPVPLLSLFSGYELETMVCGSPDIPLSLLKSVASYKGIDANAPLVQWFWEVMEEFTNQERSLFLRFAWGRTRLPRTIADFRGRDFVLQVLDTYNPPDHFLPESYTCFFLLKMPRYSCKPVLQQKLKYAINFCKSLDTDEYARVAIPGNTVVSTSSDSDDMESIASDAPVSV</sequence>
<feature type="repeat" description="RCC1" evidence="15">
    <location>
        <begin position="2948"/>
        <end position="2999"/>
    </location>
</feature>
<dbReference type="SUPFAM" id="SSF159034">
    <property type="entry name" value="Mib/herc2 domain-like"/>
    <property type="match status" value="1"/>
</dbReference>
<evidence type="ECO:0000259" key="17">
    <source>
        <dbReference type="PROSITE" id="PS50030"/>
    </source>
</evidence>
<dbReference type="FunFam" id="2.130.10.30:FF:000004">
    <property type="entry name" value="E3 ubiquitin-protein ligase HERC2 isoform X2"/>
    <property type="match status" value="1"/>
</dbReference>
<dbReference type="Pfam" id="PF25390">
    <property type="entry name" value="WD40_RLD"/>
    <property type="match status" value="2"/>
</dbReference>
<dbReference type="InterPro" id="IPR001199">
    <property type="entry name" value="Cyt_B5-like_heme/steroid-bd"/>
</dbReference>
<feature type="domain" description="UBA" evidence="17">
    <location>
        <begin position="1259"/>
        <end position="1306"/>
    </location>
</feature>
<evidence type="ECO:0000256" key="12">
    <source>
        <dbReference type="ARBA" id="ARBA00022833"/>
    </source>
</evidence>
<dbReference type="SUPFAM" id="SSF55856">
    <property type="entry name" value="Cytochrome b5-like heme/steroid binding domain"/>
    <property type="match status" value="1"/>
</dbReference>
<dbReference type="InterPro" id="IPR000569">
    <property type="entry name" value="HECT_dom"/>
</dbReference>
<dbReference type="PRINTS" id="PR00633">
    <property type="entry name" value="RCCNDNSATION"/>
</dbReference>
<protein>
    <recommendedName>
        <fullName evidence="4">HECT-type E3 ubiquitin transferase</fullName>
        <ecNumber evidence="4">2.3.2.26</ecNumber>
    </recommendedName>
</protein>
<evidence type="ECO:0000256" key="13">
    <source>
        <dbReference type="PROSITE-ProRule" id="PRU00104"/>
    </source>
</evidence>
<dbReference type="PROSITE" id="PS50030">
    <property type="entry name" value="UBA"/>
    <property type="match status" value="1"/>
</dbReference>
<comment type="subcellular location">
    <subcellularLocation>
        <location evidence="2">Cytoplasm</location>
    </subcellularLocation>
</comment>
<dbReference type="PROSITE" id="PS50135">
    <property type="entry name" value="ZF_ZZ_2"/>
    <property type="match status" value="1"/>
</dbReference>
<dbReference type="InterPro" id="IPR037976">
    <property type="entry name" value="HERC2_APC10"/>
</dbReference>
<keyword evidence="8" id="KW-0479">Metal-binding</keyword>
<dbReference type="Pfam" id="PF00632">
    <property type="entry name" value="HECT"/>
    <property type="match status" value="1"/>
</dbReference>
<dbReference type="Pfam" id="PF06701">
    <property type="entry name" value="MIB_HERC2"/>
    <property type="match status" value="1"/>
</dbReference>
<dbReference type="SUPFAM" id="SSF63748">
    <property type="entry name" value="Tudor/PWWP/MBT"/>
    <property type="match status" value="1"/>
</dbReference>
<dbReference type="Gene3D" id="2.60.120.260">
    <property type="entry name" value="Galactose-binding domain-like"/>
    <property type="match status" value="1"/>
</dbReference>
<feature type="region of interest" description="Disordered" evidence="16">
    <location>
        <begin position="370"/>
        <end position="434"/>
    </location>
</feature>
<dbReference type="FunFam" id="3.30.2160.10:FF:000010">
    <property type="entry name" value="E3 ubiquitin-protein ligase HERC2 isoform X2"/>
    <property type="match status" value="1"/>
</dbReference>
<dbReference type="Gene3D" id="3.90.1750.10">
    <property type="entry name" value="Hect, E3 ligase catalytic domains"/>
    <property type="match status" value="1"/>
</dbReference>
<dbReference type="PROSITE" id="PS50237">
    <property type="entry name" value="HECT"/>
    <property type="match status" value="1"/>
</dbReference>
<feature type="compositionally biased region" description="Polar residues" evidence="16">
    <location>
        <begin position="378"/>
        <end position="387"/>
    </location>
</feature>
<dbReference type="GO" id="GO:0016567">
    <property type="term" value="P:protein ubiquitination"/>
    <property type="evidence" value="ECO:0007669"/>
    <property type="project" value="InterPro"/>
</dbReference>
<dbReference type="InterPro" id="IPR009091">
    <property type="entry name" value="RCC1/BLIP-II"/>
</dbReference>
<dbReference type="SUPFAM" id="SSF50985">
    <property type="entry name" value="RCC1/BLIP-II"/>
    <property type="match status" value="2"/>
</dbReference>
<feature type="region of interest" description="Disordered" evidence="16">
    <location>
        <begin position="164"/>
        <end position="189"/>
    </location>
</feature>
<dbReference type="Pfam" id="PF00415">
    <property type="entry name" value="RCC1"/>
    <property type="match status" value="3"/>
</dbReference>
<dbReference type="InterPro" id="IPR004939">
    <property type="entry name" value="APC_su10/DOC_dom"/>
</dbReference>
<feature type="active site" description="Glycyl thioester intermediate" evidence="13">
    <location>
        <position position="3537"/>
    </location>
</feature>
<evidence type="ECO:0000259" key="21">
    <source>
        <dbReference type="PROSITE" id="PS51284"/>
    </source>
</evidence>
<evidence type="ECO:0000256" key="9">
    <source>
        <dbReference type="ARBA" id="ARBA00022737"/>
    </source>
</evidence>
<feature type="repeat" description="RCC1" evidence="15">
    <location>
        <begin position="2736"/>
        <end position="2787"/>
    </location>
</feature>
<dbReference type="Gene3D" id="3.30.2410.10">
    <property type="entry name" value="Hect, E3 ligase catalytic domain"/>
    <property type="match status" value="1"/>
</dbReference>
<dbReference type="InterPro" id="IPR010606">
    <property type="entry name" value="Mib_Herc2"/>
</dbReference>
<evidence type="ECO:0000256" key="3">
    <source>
        <dbReference type="ARBA" id="ARBA00004906"/>
    </source>
</evidence>
<dbReference type="FunFam" id="2.30.30.30:FF:000015">
    <property type="entry name" value="E3 ubiquitin-protein ligase HERC2"/>
    <property type="match status" value="1"/>
</dbReference>
<feature type="repeat" description="RCC1" evidence="15">
    <location>
        <begin position="1968"/>
        <end position="2019"/>
    </location>
</feature>
<dbReference type="SMART" id="SM01117">
    <property type="entry name" value="Cyt-b5"/>
    <property type="match status" value="1"/>
</dbReference>
<evidence type="ECO:0000256" key="14">
    <source>
        <dbReference type="PROSITE-ProRule" id="PRU00228"/>
    </source>
</evidence>
<feature type="domain" description="ZZ-type" evidence="18">
    <location>
        <begin position="1503"/>
        <end position="1554"/>
    </location>
</feature>
<comment type="catalytic activity">
    <reaction evidence="1">
        <text>S-ubiquitinyl-[E2 ubiquitin-conjugating enzyme]-L-cysteine + [acceptor protein]-L-lysine = [E2 ubiquitin-conjugating enzyme]-L-cysteine + N(6)-ubiquitinyl-[acceptor protein]-L-lysine.</text>
        <dbReference type="EC" id="2.3.2.26"/>
    </reaction>
</comment>
<name>A0AAW2I1C0_9NEOP</name>
<dbReference type="InterPro" id="IPR051625">
    <property type="entry name" value="Signaling_Regulatory_Domain"/>
</dbReference>
<dbReference type="PROSITE" id="PS51284">
    <property type="entry name" value="DOC"/>
    <property type="match status" value="1"/>
</dbReference>
<dbReference type="InterPro" id="IPR015940">
    <property type="entry name" value="UBA"/>
</dbReference>
<dbReference type="InterPro" id="IPR037252">
    <property type="entry name" value="Mib_Herc2_sf"/>
</dbReference>
<dbReference type="Pfam" id="PF00173">
    <property type="entry name" value="Cyt-b5"/>
    <property type="match status" value="1"/>
</dbReference>
<keyword evidence="9" id="KW-0677">Repeat</keyword>